<gene>
    <name evidence="1" type="ORF">BSTOLATCC_MIC34095</name>
</gene>
<sequence length="73" mass="8622">MKMIMLENMWSNNHVLIVLFCEGKQPLTSTENLKRVKLHICQLVKPRRRITQKQLLTAAIRFQTLAFGDHEFI</sequence>
<evidence type="ECO:0000313" key="2">
    <source>
        <dbReference type="Proteomes" id="UP001162131"/>
    </source>
</evidence>
<organism evidence="1 2">
    <name type="scientific">Blepharisma stoltei</name>
    <dbReference type="NCBI Taxonomy" id="1481888"/>
    <lineage>
        <taxon>Eukaryota</taxon>
        <taxon>Sar</taxon>
        <taxon>Alveolata</taxon>
        <taxon>Ciliophora</taxon>
        <taxon>Postciliodesmatophora</taxon>
        <taxon>Heterotrichea</taxon>
        <taxon>Heterotrichida</taxon>
        <taxon>Blepharismidae</taxon>
        <taxon>Blepharisma</taxon>
    </lineage>
</organism>
<dbReference type="EMBL" id="CAJZBQ010000034">
    <property type="protein sequence ID" value="CAG9323445.1"/>
    <property type="molecule type" value="Genomic_DNA"/>
</dbReference>
<dbReference type="AlphaFoldDB" id="A0AAU9JH62"/>
<proteinExistence type="predicted"/>
<comment type="caution">
    <text evidence="1">The sequence shown here is derived from an EMBL/GenBank/DDBJ whole genome shotgun (WGS) entry which is preliminary data.</text>
</comment>
<evidence type="ECO:0000313" key="1">
    <source>
        <dbReference type="EMBL" id="CAG9323445.1"/>
    </source>
</evidence>
<dbReference type="Proteomes" id="UP001162131">
    <property type="component" value="Unassembled WGS sequence"/>
</dbReference>
<keyword evidence="2" id="KW-1185">Reference proteome</keyword>
<reference evidence="1" key="1">
    <citation type="submission" date="2021-09" db="EMBL/GenBank/DDBJ databases">
        <authorList>
            <consortium name="AG Swart"/>
            <person name="Singh M."/>
            <person name="Singh A."/>
            <person name="Seah K."/>
            <person name="Emmerich C."/>
        </authorList>
    </citation>
    <scope>NUCLEOTIDE SEQUENCE</scope>
    <source>
        <strain evidence="1">ATCC30299</strain>
    </source>
</reference>
<name>A0AAU9JH62_9CILI</name>
<protein>
    <submittedName>
        <fullName evidence="1">Uncharacterized protein</fullName>
    </submittedName>
</protein>
<accession>A0AAU9JH62</accession>